<sequence>MPNTTINYAQLLETNNLMQITTDETYWLCVTRTVQESKLFPVPSYMMLSYLMAYYRYPSLLRKIEGRMSAEEIGDRARNMGMKIQNPAMGWALPGFYLLGREWLINMGLLRPTDAIEDLIYVMDFWKRFQLSYHRNDGHRTNKEFGHRNQAMPERRLQVFHADMYDCEQGDELHEAAQSFMATVSQYGFLVSCESRISLHNHGPYKIGEDREMIVRDFMDLGECDWPWLDDVAEGVEYNNLTLTMAVKDAHFYLVDDWGSFEAEPEFTADKLVGVGLYTSDNISEGHIPVGMGSREELIETLKKLDGQIREATEKLWRRIAGWSRDQMIDAGAITYFAICKDLAHVAGVYDPEDWVMVDERAERFRPLLNDEFARDALGELVGLVSHPSQQVMDYTMAMHSNNPTRMYSNIPYSVLSGEPFTASSGPVYPGASHLNPKKDVYTTTRGKLSLEEYNRISREFVPELCQPKFQHLCDTWVKYHADTDLARELYETEQKNSRVLKGKGAGLRRDDVEALRKG</sequence>
<dbReference type="EMBL" id="QNTQ01000004">
    <property type="protein sequence ID" value="RBI86639.1"/>
    <property type="molecule type" value="Genomic_DNA"/>
</dbReference>
<evidence type="ECO:0000313" key="1">
    <source>
        <dbReference type="EMBL" id="RBI86639.1"/>
    </source>
</evidence>
<dbReference type="AlphaFoldDB" id="A0A365UBG2"/>
<accession>A0A365UBG2</accession>
<name>A0A365UBG2_9RHOB</name>
<keyword evidence="2" id="KW-1185">Reference proteome</keyword>
<dbReference type="Proteomes" id="UP000253370">
    <property type="component" value="Unassembled WGS sequence"/>
</dbReference>
<evidence type="ECO:0000313" key="2">
    <source>
        <dbReference type="Proteomes" id="UP000253370"/>
    </source>
</evidence>
<dbReference type="OrthoDB" id="3559921at2"/>
<dbReference type="RefSeq" id="WP_113288189.1">
    <property type="nucleotide sequence ID" value="NZ_QNTQ01000004.1"/>
</dbReference>
<reference evidence="1 2" key="1">
    <citation type="submission" date="2018-07" db="EMBL/GenBank/DDBJ databases">
        <title>Rhodosalinus sp. strain E84T genomic sequence and assembly.</title>
        <authorList>
            <person name="Liu Z.-W."/>
            <person name="Lu D.-C."/>
        </authorList>
    </citation>
    <scope>NUCLEOTIDE SEQUENCE [LARGE SCALE GENOMIC DNA]</scope>
    <source>
        <strain evidence="1 2">E84</strain>
    </source>
</reference>
<comment type="caution">
    <text evidence="1">The sequence shown here is derived from an EMBL/GenBank/DDBJ whole genome shotgun (WGS) entry which is preliminary data.</text>
</comment>
<organism evidence="1 2">
    <name type="scientific">Rhodosalinus halophilus</name>
    <dbReference type="NCBI Taxonomy" id="2259333"/>
    <lineage>
        <taxon>Bacteria</taxon>
        <taxon>Pseudomonadati</taxon>
        <taxon>Pseudomonadota</taxon>
        <taxon>Alphaproteobacteria</taxon>
        <taxon>Rhodobacterales</taxon>
        <taxon>Paracoccaceae</taxon>
        <taxon>Rhodosalinus</taxon>
    </lineage>
</organism>
<proteinExistence type="predicted"/>
<protein>
    <submittedName>
        <fullName evidence="1">Uncharacterized protein</fullName>
    </submittedName>
</protein>
<gene>
    <name evidence="1" type="ORF">DRV85_04195</name>
</gene>